<evidence type="ECO:0000256" key="1">
    <source>
        <dbReference type="SAM" id="Phobius"/>
    </source>
</evidence>
<evidence type="ECO:0000313" key="3">
    <source>
        <dbReference type="Proteomes" id="UP000601108"/>
    </source>
</evidence>
<feature type="transmembrane region" description="Helical" evidence="1">
    <location>
        <begin position="6"/>
        <end position="24"/>
    </location>
</feature>
<gene>
    <name evidence="2" type="ORF">GCM10007384_39670</name>
</gene>
<dbReference type="Proteomes" id="UP000601108">
    <property type="component" value="Unassembled WGS sequence"/>
</dbReference>
<keyword evidence="1" id="KW-0812">Transmembrane</keyword>
<dbReference type="EMBL" id="BMWS01000071">
    <property type="protein sequence ID" value="GGX35834.1"/>
    <property type="molecule type" value="Genomic_DNA"/>
</dbReference>
<dbReference type="Pfam" id="PF16872">
    <property type="entry name" value="putAbiC"/>
    <property type="match status" value="1"/>
</dbReference>
<organism evidence="2 3">
    <name type="scientific">Aquimarina muelleri</name>
    <dbReference type="NCBI Taxonomy" id="279356"/>
    <lineage>
        <taxon>Bacteria</taxon>
        <taxon>Pseudomonadati</taxon>
        <taxon>Bacteroidota</taxon>
        <taxon>Flavobacteriia</taxon>
        <taxon>Flavobacteriales</taxon>
        <taxon>Flavobacteriaceae</taxon>
        <taxon>Aquimarina</taxon>
    </lineage>
</organism>
<sequence length="401" mass="47580">MTTYIIINSIITLLILIFCFYLLYKVKTTNTTQNKSEYTSENNTTLDWKIITLLISAFALLVFSIFAPFIFTRNSASSDFDFTLTGQIGDTIGGIMNPFVAIAGVIVTGLAFYVQYKANKQQRELFLSEQKQSNNQLQKQINNQNKQNQIQLFESQFYEMLKLHRENVTEMIINGYDFEEDGKLKRFEKSTDGRKIFVTMKSEFESILALYTKDNKLTQKGFHRCYKLFFSGLNEYEREFPEDENFIFLLKKARKQHQNPKKAIKKNSERKEFIKDVNLNFNYKPFSGHSSRLGHYFRHLYLIVKSIANSELIESYDEKMKYLRILRAQLSNHEQILMFYNWLSGYGSDWENEKHSFLTEYCMIHNLWYHTLFNDKFIKDKVEYLRKKEVVLRKGDMFEIG</sequence>
<proteinExistence type="predicted"/>
<keyword evidence="3" id="KW-1185">Reference proteome</keyword>
<evidence type="ECO:0000313" key="2">
    <source>
        <dbReference type="EMBL" id="GGX35834.1"/>
    </source>
</evidence>
<protein>
    <recommendedName>
        <fullName evidence="4">Phage abortive infection protein</fullName>
    </recommendedName>
</protein>
<keyword evidence="1" id="KW-0472">Membrane</keyword>
<dbReference type="AlphaFoldDB" id="A0A918JZG2"/>
<reference evidence="2 3" key="1">
    <citation type="journal article" date="2014" name="Int. J. Syst. Evol. Microbiol.">
        <title>Complete genome sequence of Corynebacterium casei LMG S-19264T (=DSM 44701T), isolated from a smear-ripened cheese.</title>
        <authorList>
            <consortium name="US DOE Joint Genome Institute (JGI-PGF)"/>
            <person name="Walter F."/>
            <person name="Albersmeier A."/>
            <person name="Kalinowski J."/>
            <person name="Ruckert C."/>
        </authorList>
    </citation>
    <scope>NUCLEOTIDE SEQUENCE [LARGE SCALE GENOMIC DNA]</scope>
    <source>
        <strain evidence="2 3">KCTC 12285</strain>
    </source>
</reference>
<feature type="transmembrane region" description="Helical" evidence="1">
    <location>
        <begin position="91"/>
        <end position="114"/>
    </location>
</feature>
<comment type="caution">
    <text evidence="2">The sequence shown here is derived from an EMBL/GenBank/DDBJ whole genome shotgun (WGS) entry which is preliminary data.</text>
</comment>
<feature type="transmembrane region" description="Helical" evidence="1">
    <location>
        <begin position="50"/>
        <end position="71"/>
    </location>
</feature>
<dbReference type="InterPro" id="IPR031709">
    <property type="entry name" value="PutAbiC"/>
</dbReference>
<accession>A0A918JZG2</accession>
<name>A0A918JZG2_9FLAO</name>
<dbReference type="RefSeq" id="WP_027414039.1">
    <property type="nucleotide sequence ID" value="NZ_BMWS01000071.1"/>
</dbReference>
<evidence type="ECO:0008006" key="4">
    <source>
        <dbReference type="Google" id="ProtNLM"/>
    </source>
</evidence>
<keyword evidence="1" id="KW-1133">Transmembrane helix</keyword>